<dbReference type="AlphaFoldDB" id="I7AJA7"/>
<accession>I7AJA7</accession>
<reference evidence="2" key="1">
    <citation type="journal article" date="2012" name="Comp. Biochem. Physiol. B, Biochem. Mol. Biol.">
        <title>Molecular characterization of three crustin genes in the morotoge shrimp, Pandalopsis japonica.</title>
        <authorList>
            <person name="Kim M."/>
            <person name="Jeon J.M."/>
            <person name="Oh C.W."/>
            <person name="Kim Y.M."/>
            <person name="Lee D.S."/>
            <person name="Kang C.K."/>
            <person name="Kim H.W."/>
        </authorList>
    </citation>
    <scope>NUCLEOTIDE SEQUENCE</scope>
</reference>
<gene>
    <name evidence="2" type="primary">crusIa</name>
</gene>
<feature type="chain" id="PRO_5003707334" evidence="1">
    <location>
        <begin position="21"/>
        <end position="109"/>
    </location>
</feature>
<protein>
    <submittedName>
        <fullName evidence="2">Antimicrobial peptide type 1</fullName>
    </submittedName>
</protein>
<feature type="signal peptide" evidence="1">
    <location>
        <begin position="1"/>
        <end position="20"/>
    </location>
</feature>
<name>I7AJA7_PANJP</name>
<organism evidence="2">
    <name type="scientific">Pandalus japonicus</name>
    <name type="common">Morotoge shrimp</name>
    <name type="synonym">Pandalopsis dispar var. japonica</name>
    <dbReference type="NCBI Taxonomy" id="666362"/>
    <lineage>
        <taxon>Eukaryota</taxon>
        <taxon>Metazoa</taxon>
        <taxon>Ecdysozoa</taxon>
        <taxon>Arthropoda</taxon>
        <taxon>Crustacea</taxon>
        <taxon>Multicrustacea</taxon>
        <taxon>Malacostraca</taxon>
        <taxon>Eumalacostraca</taxon>
        <taxon>Eucarida</taxon>
        <taxon>Decapoda</taxon>
        <taxon>Pleocyemata</taxon>
        <taxon>Caridea</taxon>
        <taxon>Pandaloidea</taxon>
        <taxon>Pandalidae</taxon>
        <taxon>Pandalus</taxon>
    </lineage>
</organism>
<keyword evidence="1" id="KW-0732">Signal</keyword>
<evidence type="ECO:0000313" key="2">
    <source>
        <dbReference type="EMBL" id="AFN80341.1"/>
    </source>
</evidence>
<proteinExistence type="predicted"/>
<evidence type="ECO:0000256" key="1">
    <source>
        <dbReference type="SAM" id="SignalP"/>
    </source>
</evidence>
<sequence length="109" mass="11734">MMFRASVVVALLMLASGAFSLPTSLPYPSRCFRWCGTPPFLTCCDNDPPKPTCTIDLRPDGNCAPPQGAASGGSGFISGPDPCNYDSECGTRAICCYDRCLQYKKCTNY</sequence>
<dbReference type="EMBL" id="JQ004015">
    <property type="protein sequence ID" value="AFN80341.1"/>
    <property type="molecule type" value="Genomic_DNA"/>
</dbReference>